<dbReference type="GO" id="GO:0009734">
    <property type="term" value="P:auxin-activated signaling pathway"/>
    <property type="evidence" value="ECO:0007669"/>
    <property type="project" value="UniProtKB-UniRule"/>
</dbReference>
<sequence>MKNLELHSSSGYHKSKLKRSSRELIYLFQGCGTRTTGTDRAFTLALDVEPPSFIATRKLYIFKLGVTAAKISKGGGARGERGRLLTAKDFPSVGSKRASDSGSRAGASPPRSSQVVGWPPFGSHRMNSLVNNQATKSAREEGEEAGKKKDDETKGILVTQFI</sequence>
<dbReference type="Proteomes" id="UP000886595">
    <property type="component" value="Unassembled WGS sequence"/>
</dbReference>
<keyword evidence="1" id="KW-0539">Nucleus</keyword>
<dbReference type="EMBL" id="JAAMPC010000006">
    <property type="protein sequence ID" value="KAG2308923.1"/>
    <property type="molecule type" value="Genomic_DNA"/>
</dbReference>
<keyword evidence="1" id="KW-0805">Transcription regulation</keyword>
<feature type="compositionally biased region" description="Polar residues" evidence="2">
    <location>
        <begin position="125"/>
        <end position="136"/>
    </location>
</feature>
<reference evidence="4 5" key="1">
    <citation type="submission" date="2020-02" db="EMBL/GenBank/DDBJ databases">
        <authorList>
            <person name="Ma Q."/>
            <person name="Huang Y."/>
            <person name="Song X."/>
            <person name="Pei D."/>
        </authorList>
    </citation>
    <scope>NUCLEOTIDE SEQUENCE [LARGE SCALE GENOMIC DNA]</scope>
    <source>
        <strain evidence="4">Sxm20200214</strain>
        <tissue evidence="4">Leaf</tissue>
    </source>
</reference>
<proteinExistence type="inferred from homology"/>
<feature type="domain" description="AUX/IAA" evidence="3">
    <location>
        <begin position="99"/>
        <end position="147"/>
    </location>
</feature>
<feature type="region of interest" description="Disordered" evidence="2">
    <location>
        <begin position="73"/>
        <end position="154"/>
    </location>
</feature>
<keyword evidence="5" id="KW-1185">Reference proteome</keyword>
<keyword evidence="1" id="KW-0678">Repressor</keyword>
<evidence type="ECO:0000313" key="5">
    <source>
        <dbReference type="Proteomes" id="UP000886595"/>
    </source>
</evidence>
<dbReference type="Pfam" id="PF02309">
    <property type="entry name" value="AUX_IAA"/>
    <property type="match status" value="1"/>
</dbReference>
<comment type="subcellular location">
    <subcellularLocation>
        <location evidence="1">Nucleus</location>
    </subcellularLocation>
</comment>
<comment type="similarity">
    <text evidence="1">Belongs to the Aux/IAA family.</text>
</comment>
<organism evidence="4 5">
    <name type="scientific">Brassica carinata</name>
    <name type="common">Ethiopian mustard</name>
    <name type="synonym">Abyssinian cabbage</name>
    <dbReference type="NCBI Taxonomy" id="52824"/>
    <lineage>
        <taxon>Eukaryota</taxon>
        <taxon>Viridiplantae</taxon>
        <taxon>Streptophyta</taxon>
        <taxon>Embryophyta</taxon>
        <taxon>Tracheophyta</taxon>
        <taxon>Spermatophyta</taxon>
        <taxon>Magnoliopsida</taxon>
        <taxon>eudicotyledons</taxon>
        <taxon>Gunneridae</taxon>
        <taxon>Pentapetalae</taxon>
        <taxon>rosids</taxon>
        <taxon>malvids</taxon>
        <taxon>Brassicales</taxon>
        <taxon>Brassicaceae</taxon>
        <taxon>Brassiceae</taxon>
        <taxon>Brassica</taxon>
    </lineage>
</organism>
<dbReference type="AlphaFoldDB" id="A0A8X7VCY9"/>
<dbReference type="GO" id="GO:0005634">
    <property type="term" value="C:nucleus"/>
    <property type="evidence" value="ECO:0007669"/>
    <property type="project" value="UniProtKB-SubCell"/>
</dbReference>
<evidence type="ECO:0000256" key="1">
    <source>
        <dbReference type="RuleBase" id="RU004549"/>
    </source>
</evidence>
<protein>
    <recommendedName>
        <fullName evidence="1">Auxin-responsive protein</fullName>
    </recommendedName>
</protein>
<dbReference type="InterPro" id="IPR033389">
    <property type="entry name" value="AUX/IAA_dom"/>
</dbReference>
<accession>A0A8X7VCY9</accession>
<keyword evidence="1" id="KW-0927">Auxin signaling pathway</keyword>
<feature type="compositionally biased region" description="Low complexity" evidence="2">
    <location>
        <begin position="94"/>
        <end position="108"/>
    </location>
</feature>
<feature type="compositionally biased region" description="Basic and acidic residues" evidence="2">
    <location>
        <begin position="137"/>
        <end position="154"/>
    </location>
</feature>
<evidence type="ECO:0000256" key="2">
    <source>
        <dbReference type="SAM" id="MobiDB-lite"/>
    </source>
</evidence>
<evidence type="ECO:0000313" key="4">
    <source>
        <dbReference type="EMBL" id="KAG2308923.1"/>
    </source>
</evidence>
<comment type="subunit">
    <text evidence="1">Homodimers and heterodimers.</text>
</comment>
<keyword evidence="1" id="KW-0804">Transcription</keyword>
<comment type="caution">
    <text evidence="4">The sequence shown here is derived from an EMBL/GenBank/DDBJ whole genome shotgun (WGS) entry which is preliminary data.</text>
</comment>
<evidence type="ECO:0000259" key="3">
    <source>
        <dbReference type="Pfam" id="PF02309"/>
    </source>
</evidence>
<comment type="function">
    <text evidence="1">Aux/IAA proteins are short-lived transcriptional factors that function as repressors of early auxin response genes at low auxin concentrations.</text>
</comment>
<name>A0A8X7VCY9_BRACI</name>
<gene>
    <name evidence="4" type="ORF">Bca52824_028671</name>
</gene>